<feature type="domain" description="Gfo/Idh/MocA-like oxidoreductase N-terminal" evidence="1">
    <location>
        <begin position="77"/>
        <end position="228"/>
    </location>
</feature>
<dbReference type="PANTHER" id="PTHR43249:SF1">
    <property type="entry name" value="D-GLUCOSIDE 3-DEHYDROGENASE"/>
    <property type="match status" value="1"/>
</dbReference>
<dbReference type="Proteomes" id="UP000078595">
    <property type="component" value="Chromosome 11"/>
</dbReference>
<dbReference type="GO" id="GO:0000166">
    <property type="term" value="F:nucleotide binding"/>
    <property type="evidence" value="ECO:0007669"/>
    <property type="project" value="InterPro"/>
</dbReference>
<dbReference type="STRING" id="1296121.A0A1A5ZY72"/>
<dbReference type="Gene3D" id="3.40.50.720">
    <property type="entry name" value="NAD(P)-binding Rossmann-like Domain"/>
    <property type="match status" value="1"/>
</dbReference>
<dbReference type="VEuPathDB" id="FungiDB:I303_07521"/>
<reference evidence="4" key="3">
    <citation type="submission" date="2024-02" db="EMBL/GenBank/DDBJ databases">
        <title>Comparative genomics of Cryptococcus and Kwoniella reveals pathogenesis evolution and contrasting modes of karyotype evolution via chromosome fusion or intercentromeric recombination.</title>
        <authorList>
            <person name="Coelho M.A."/>
            <person name="David-Palma M."/>
            <person name="Shea T."/>
            <person name="Bowers K."/>
            <person name="McGinley-Smith S."/>
            <person name="Mohammad A.W."/>
            <person name="Gnirke A."/>
            <person name="Yurkov A.M."/>
            <person name="Nowrousian M."/>
            <person name="Sun S."/>
            <person name="Cuomo C.A."/>
            <person name="Heitman J."/>
        </authorList>
    </citation>
    <scope>NUCLEOTIDE SEQUENCE</scope>
    <source>
        <strain evidence="4">CBS 10117</strain>
    </source>
</reference>
<protein>
    <submittedName>
        <fullName evidence="3">NAD binding dehydrogenase</fullName>
    </submittedName>
</protein>
<evidence type="ECO:0000313" key="5">
    <source>
        <dbReference type="Proteomes" id="UP000078595"/>
    </source>
</evidence>
<dbReference type="InterPro" id="IPR000683">
    <property type="entry name" value="Gfo/Idh/MocA-like_OxRdtase_N"/>
</dbReference>
<dbReference type="PANTHER" id="PTHR43249">
    <property type="entry name" value="UDP-N-ACETYL-2-AMINO-2-DEOXY-D-GLUCURONATE OXIDASE"/>
    <property type="match status" value="1"/>
</dbReference>
<dbReference type="InterPro" id="IPR036291">
    <property type="entry name" value="NAD(P)-bd_dom_sf"/>
</dbReference>
<dbReference type="SUPFAM" id="SSF55347">
    <property type="entry name" value="Glyceraldehyde-3-phosphate dehydrogenase-like, C-terminal domain"/>
    <property type="match status" value="1"/>
</dbReference>
<reference evidence="3" key="1">
    <citation type="submission" date="2013-07" db="EMBL/GenBank/DDBJ databases">
        <title>The Genome Sequence of Cryptococcus dejecticola CBS10117.</title>
        <authorList>
            <consortium name="The Broad Institute Genome Sequencing Platform"/>
            <person name="Cuomo C."/>
            <person name="Litvintseva A."/>
            <person name="Chen Y."/>
            <person name="Heitman J."/>
            <person name="Sun S."/>
            <person name="Springer D."/>
            <person name="Dromer F."/>
            <person name="Young S.K."/>
            <person name="Zeng Q."/>
            <person name="Gargeya S."/>
            <person name="Fitzgerald M."/>
            <person name="Abouelleil A."/>
            <person name="Alvarado L."/>
            <person name="Berlin A.M."/>
            <person name="Chapman S.B."/>
            <person name="Dewar J."/>
            <person name="Goldberg J."/>
            <person name="Griggs A."/>
            <person name="Gujja S."/>
            <person name="Hansen M."/>
            <person name="Howarth C."/>
            <person name="Imamovic A."/>
            <person name="Larimer J."/>
            <person name="McCowan C."/>
            <person name="Murphy C."/>
            <person name="Pearson M."/>
            <person name="Priest M."/>
            <person name="Roberts A."/>
            <person name="Saif S."/>
            <person name="Shea T."/>
            <person name="Sykes S."/>
            <person name="Wortman J."/>
            <person name="Nusbaum C."/>
            <person name="Birren B."/>
        </authorList>
    </citation>
    <scope>NUCLEOTIDE SEQUENCE [LARGE SCALE GENOMIC DNA]</scope>
    <source>
        <strain evidence="3">CBS 10117</strain>
    </source>
</reference>
<accession>A0A1A5ZY72</accession>
<sequence>MRPTAIARRSAAFAAGITPMPIPRLYSQAGVASAAWRQAAIRGFGTTRTRPSAAIEGLGHDNDIPTARVQPEAGPDVKVLVIGAGNINFGSDEGPWNHSQRIEQKLGNRLKVVGLVDPAASRAQAVLDAKKLTFAASAYADTPIYRTVQEAISKLSGSPPDLVLLGSPPAFRGTTDPSKGLNTEIQLSEGFPKAALFVEKPVSTGSVGEASKVAQFLEGKPNLVSVGYMLRYSAAVQKMKQILKENNLEVMMTSARYVMAYEHSAKVAWWTKSIDCGPIVEQATHFCDLSRYFAGEVDLGTVMAHSVEWYEKPGQLTKIPFDEKNLVPEDDRIPRFTSATWKYKSGAIGHLEHGVALQGTEFSTEITVFADGYQLKLIDPYNRPTLHVRRPGSDVEEVHNFNDDDPFLSEMSTFIDTAAKGTSDIPVLSSFADAVRTYELTWAIRLASEKTRSPQSTK</sequence>
<keyword evidence="5" id="KW-1185">Reference proteome</keyword>
<dbReference type="KEGG" id="kdj:28971220"/>
<dbReference type="OrthoDB" id="10250282at2759"/>
<dbReference type="InterPro" id="IPR052515">
    <property type="entry name" value="Gfo/Idh/MocA_Oxidoreductase"/>
</dbReference>
<evidence type="ECO:0000313" key="3">
    <source>
        <dbReference type="EMBL" id="OBR82754.1"/>
    </source>
</evidence>
<dbReference type="Pfam" id="PF08635">
    <property type="entry name" value="ox_reductase_C"/>
    <property type="match status" value="1"/>
</dbReference>
<organism evidence="3">
    <name type="scientific">Kwoniella dejecticola CBS 10117</name>
    <dbReference type="NCBI Taxonomy" id="1296121"/>
    <lineage>
        <taxon>Eukaryota</taxon>
        <taxon>Fungi</taxon>
        <taxon>Dikarya</taxon>
        <taxon>Basidiomycota</taxon>
        <taxon>Agaricomycotina</taxon>
        <taxon>Tremellomycetes</taxon>
        <taxon>Tremellales</taxon>
        <taxon>Cryptococcaceae</taxon>
        <taxon>Kwoniella</taxon>
    </lineage>
</organism>
<dbReference type="EMBL" id="KI894035">
    <property type="protein sequence ID" value="OBR82754.1"/>
    <property type="molecule type" value="Genomic_DNA"/>
</dbReference>
<dbReference type="RefSeq" id="XP_018260596.1">
    <property type="nucleotide sequence ID" value="XM_018410786.1"/>
</dbReference>
<name>A0A1A5ZY72_9TREE</name>
<dbReference type="EMBL" id="CP144540">
    <property type="protein sequence ID" value="WWC65535.1"/>
    <property type="molecule type" value="Genomic_DNA"/>
</dbReference>
<dbReference type="AlphaFoldDB" id="A0A1A5ZY72"/>
<dbReference type="SUPFAM" id="SSF51735">
    <property type="entry name" value="NAD(P)-binding Rossmann-fold domains"/>
    <property type="match status" value="1"/>
</dbReference>
<reference evidence="4" key="2">
    <citation type="submission" date="2013-07" db="EMBL/GenBank/DDBJ databases">
        <authorList>
            <consortium name="The Broad Institute Genome Sequencing Platform"/>
            <person name="Cuomo C."/>
            <person name="Litvintseva A."/>
            <person name="Chen Y."/>
            <person name="Heitman J."/>
            <person name="Sun S."/>
            <person name="Springer D."/>
            <person name="Dromer F."/>
            <person name="Young S.K."/>
            <person name="Zeng Q."/>
            <person name="Gargeya S."/>
            <person name="Fitzgerald M."/>
            <person name="Abouelleil A."/>
            <person name="Alvarado L."/>
            <person name="Berlin A.M."/>
            <person name="Chapman S.B."/>
            <person name="Dewar J."/>
            <person name="Goldberg J."/>
            <person name="Griggs A."/>
            <person name="Gujja S."/>
            <person name="Hansen M."/>
            <person name="Howarth C."/>
            <person name="Imamovic A."/>
            <person name="Larimer J."/>
            <person name="McCowan C."/>
            <person name="Murphy C."/>
            <person name="Pearson M."/>
            <person name="Priest M."/>
            <person name="Roberts A."/>
            <person name="Saif S."/>
            <person name="Shea T."/>
            <person name="Sykes S."/>
            <person name="Wortman J."/>
            <person name="Nusbaum C."/>
            <person name="Birren B."/>
        </authorList>
    </citation>
    <scope>NUCLEOTIDE SEQUENCE</scope>
    <source>
        <strain evidence="4">CBS 10117</strain>
    </source>
</reference>
<gene>
    <name evidence="3" type="ORF">I303_07521</name>
    <name evidence="4" type="ORF">I303_108153</name>
</gene>
<evidence type="ECO:0000313" key="4">
    <source>
        <dbReference type="EMBL" id="WWC65535.1"/>
    </source>
</evidence>
<evidence type="ECO:0000259" key="2">
    <source>
        <dbReference type="Pfam" id="PF08635"/>
    </source>
</evidence>
<dbReference type="InterPro" id="IPR013944">
    <property type="entry name" value="OxRdtase_put_C"/>
</dbReference>
<dbReference type="Pfam" id="PF01408">
    <property type="entry name" value="GFO_IDH_MocA"/>
    <property type="match status" value="1"/>
</dbReference>
<dbReference type="Gene3D" id="3.30.360.10">
    <property type="entry name" value="Dihydrodipicolinate Reductase, domain 2"/>
    <property type="match status" value="1"/>
</dbReference>
<proteinExistence type="predicted"/>
<evidence type="ECO:0000259" key="1">
    <source>
        <dbReference type="Pfam" id="PF01408"/>
    </source>
</evidence>
<dbReference type="GeneID" id="28971220"/>
<feature type="domain" description="Oxidoreductase putative C-terminal" evidence="2">
    <location>
        <begin position="231"/>
        <end position="373"/>
    </location>
</feature>